<proteinExistence type="predicted"/>
<dbReference type="RefSeq" id="WP_212534824.1">
    <property type="nucleotide sequence ID" value="NZ_JAGTUU010000001.1"/>
</dbReference>
<dbReference type="Gene3D" id="2.60.40.1880">
    <property type="entry name" value="Invasion associated locus B (IalB) protein"/>
    <property type="match status" value="1"/>
</dbReference>
<feature type="compositionally biased region" description="Low complexity" evidence="1">
    <location>
        <begin position="25"/>
        <end position="40"/>
    </location>
</feature>
<dbReference type="InterPro" id="IPR010642">
    <property type="entry name" value="Invasion_prot_B"/>
</dbReference>
<evidence type="ECO:0000313" key="3">
    <source>
        <dbReference type="EMBL" id="MBS0122854.1"/>
    </source>
</evidence>
<gene>
    <name evidence="3" type="ORF">KB874_01815</name>
</gene>
<feature type="region of interest" description="Disordered" evidence="1">
    <location>
        <begin position="25"/>
        <end position="58"/>
    </location>
</feature>
<organism evidence="3 4">
    <name type="scientific">Thetidibacter halocola</name>
    <dbReference type="NCBI Taxonomy" id="2827239"/>
    <lineage>
        <taxon>Bacteria</taxon>
        <taxon>Pseudomonadati</taxon>
        <taxon>Pseudomonadota</taxon>
        <taxon>Alphaproteobacteria</taxon>
        <taxon>Rhodobacterales</taxon>
        <taxon>Roseobacteraceae</taxon>
        <taxon>Thetidibacter</taxon>
    </lineage>
</organism>
<evidence type="ECO:0000313" key="4">
    <source>
        <dbReference type="Proteomes" id="UP000681356"/>
    </source>
</evidence>
<sequence length="212" mass="22629">MKHSLTLLTTIAALAAAPALWAQETAPADPAQPAAEAPADSTGIEGTPGGTLDVGEEVANPNQPRTYIKETFNDWSLQCLQVQENPEVCQMSQLLKEPNGGGVAEVSILRVQDAGQAVAQGTFIVPLETLLSAKLTIQVDNGPARRWDYTYCDQIGCYAIVGFTAEDIDRFKRGAKAQITLIPVRAPDQRVVVDMPLSGFTAAYDSVTAITQ</sequence>
<keyword evidence="4" id="KW-1185">Reference proteome</keyword>
<protein>
    <submittedName>
        <fullName evidence="3">Invasion associated locus B family protein</fullName>
    </submittedName>
</protein>
<feature type="signal peptide" evidence="2">
    <location>
        <begin position="1"/>
        <end position="22"/>
    </location>
</feature>
<dbReference type="Proteomes" id="UP000681356">
    <property type="component" value="Unassembled WGS sequence"/>
</dbReference>
<evidence type="ECO:0000256" key="1">
    <source>
        <dbReference type="SAM" id="MobiDB-lite"/>
    </source>
</evidence>
<accession>A0A8J8B6P2</accession>
<comment type="caution">
    <text evidence="3">The sequence shown here is derived from an EMBL/GenBank/DDBJ whole genome shotgun (WGS) entry which is preliminary data.</text>
</comment>
<keyword evidence="2" id="KW-0732">Signal</keyword>
<dbReference type="InterPro" id="IPR038696">
    <property type="entry name" value="IalB_sf"/>
</dbReference>
<dbReference type="Pfam" id="PF06776">
    <property type="entry name" value="IalB"/>
    <property type="match status" value="1"/>
</dbReference>
<feature type="chain" id="PRO_5035167263" evidence="2">
    <location>
        <begin position="23"/>
        <end position="212"/>
    </location>
</feature>
<dbReference type="AlphaFoldDB" id="A0A8J8B6P2"/>
<evidence type="ECO:0000256" key="2">
    <source>
        <dbReference type="SAM" id="SignalP"/>
    </source>
</evidence>
<dbReference type="EMBL" id="JAGTUU010000001">
    <property type="protein sequence ID" value="MBS0122854.1"/>
    <property type="molecule type" value="Genomic_DNA"/>
</dbReference>
<name>A0A8J8B6P2_9RHOB</name>
<reference evidence="3" key="1">
    <citation type="submission" date="2021-04" db="EMBL/GenBank/DDBJ databases">
        <authorList>
            <person name="Yoon J."/>
        </authorList>
    </citation>
    <scope>NUCLEOTIDE SEQUENCE</scope>
    <source>
        <strain evidence="3">KMU-90</strain>
    </source>
</reference>